<dbReference type="GO" id="GO:0016757">
    <property type="term" value="F:glycosyltransferase activity"/>
    <property type="evidence" value="ECO:0007669"/>
    <property type="project" value="UniProtKB-KW"/>
</dbReference>
<evidence type="ECO:0000313" key="6">
    <source>
        <dbReference type="Proteomes" id="UP000199614"/>
    </source>
</evidence>
<dbReference type="OrthoDB" id="9765330at2"/>
<evidence type="ECO:0000259" key="3">
    <source>
        <dbReference type="Pfam" id="PF00534"/>
    </source>
</evidence>
<dbReference type="GO" id="GO:0009103">
    <property type="term" value="P:lipopolysaccharide biosynthetic process"/>
    <property type="evidence" value="ECO:0007669"/>
    <property type="project" value="TreeGrafter"/>
</dbReference>
<dbReference type="RefSeq" id="WP_093349504.1">
    <property type="nucleotide sequence ID" value="NZ_FOUY01000028.1"/>
</dbReference>
<evidence type="ECO:0000313" key="5">
    <source>
        <dbReference type="EMBL" id="SFO05248.1"/>
    </source>
</evidence>
<dbReference type="PANTHER" id="PTHR46401">
    <property type="entry name" value="GLYCOSYLTRANSFERASE WBBK-RELATED"/>
    <property type="match status" value="1"/>
</dbReference>
<dbReference type="InterPro" id="IPR001296">
    <property type="entry name" value="Glyco_trans_1"/>
</dbReference>
<dbReference type="Gene3D" id="3.40.50.2000">
    <property type="entry name" value="Glycogen Phosphorylase B"/>
    <property type="match status" value="2"/>
</dbReference>
<organism evidence="5 6">
    <name type="scientific">Pseudonocardia ammonioxydans</name>
    <dbReference type="NCBI Taxonomy" id="260086"/>
    <lineage>
        <taxon>Bacteria</taxon>
        <taxon>Bacillati</taxon>
        <taxon>Actinomycetota</taxon>
        <taxon>Actinomycetes</taxon>
        <taxon>Pseudonocardiales</taxon>
        <taxon>Pseudonocardiaceae</taxon>
        <taxon>Pseudonocardia</taxon>
    </lineage>
</organism>
<evidence type="ECO:0000256" key="1">
    <source>
        <dbReference type="ARBA" id="ARBA00022676"/>
    </source>
</evidence>
<dbReference type="Pfam" id="PF13439">
    <property type="entry name" value="Glyco_transf_4"/>
    <property type="match status" value="1"/>
</dbReference>
<keyword evidence="6" id="KW-1185">Reference proteome</keyword>
<dbReference type="Pfam" id="PF00534">
    <property type="entry name" value="Glycos_transf_1"/>
    <property type="match status" value="1"/>
</dbReference>
<dbReference type="CDD" id="cd03801">
    <property type="entry name" value="GT4_PimA-like"/>
    <property type="match status" value="1"/>
</dbReference>
<reference evidence="5 6" key="1">
    <citation type="submission" date="2016-10" db="EMBL/GenBank/DDBJ databases">
        <authorList>
            <person name="de Groot N.N."/>
        </authorList>
    </citation>
    <scope>NUCLEOTIDE SEQUENCE [LARGE SCALE GENOMIC DNA]</scope>
    <source>
        <strain evidence="5 6">CGMCC 4.1877</strain>
    </source>
</reference>
<keyword evidence="2 5" id="KW-0808">Transferase</keyword>
<dbReference type="AlphaFoldDB" id="A0A1I5E199"/>
<feature type="domain" description="Glycosyltransferase subfamily 4-like N-terminal" evidence="4">
    <location>
        <begin position="105"/>
        <end position="180"/>
    </location>
</feature>
<sequence length="368" mass="37894">MSRPRAAPAVHPTAAVRSAGPVHVVVPAGIDDPAAPSGGNVYDRRICAGLVAAGRTVHEHAVPGDWPDAAPAARDRLDAALDAVPDGDDVLLDGLVICGAPEVLARHAGRVRALVLVHLPLGDERGLGAAVAEDRRDRERAALHLAAAVVTTGPWTARRVVEQHGVDPGRVHVVPPGVDPAPETAAREPGTRLLAVGALSPTKGHDLLVEALARCADLAWTLRLAGPDGRDPAHAAAVRAAVVRHGLGPRLRLDGPLTRPDLDAAYADADLLVLPSRTESYGMVVTEALARAVPVLATAVGGVPDTLGGAGVPGLLVGPGDVDALAGGLRTWLTVPQVRAAARSAARRRRTELDGWPTAVGRLERVLS</sequence>
<name>A0A1I5E199_PSUAM</name>
<dbReference type="Proteomes" id="UP000199614">
    <property type="component" value="Unassembled WGS sequence"/>
</dbReference>
<accession>A0A1I5E199</accession>
<dbReference type="STRING" id="260086.SAMN05216207_102861"/>
<feature type="domain" description="Glycosyl transferase family 1" evidence="3">
    <location>
        <begin position="187"/>
        <end position="349"/>
    </location>
</feature>
<dbReference type="PANTHER" id="PTHR46401:SF2">
    <property type="entry name" value="GLYCOSYLTRANSFERASE WBBK-RELATED"/>
    <property type="match status" value="1"/>
</dbReference>
<proteinExistence type="predicted"/>
<evidence type="ECO:0000259" key="4">
    <source>
        <dbReference type="Pfam" id="PF13439"/>
    </source>
</evidence>
<dbReference type="InterPro" id="IPR028098">
    <property type="entry name" value="Glyco_trans_4-like_N"/>
</dbReference>
<evidence type="ECO:0000256" key="2">
    <source>
        <dbReference type="ARBA" id="ARBA00022679"/>
    </source>
</evidence>
<gene>
    <name evidence="5" type="ORF">SAMN05216207_102861</name>
</gene>
<dbReference type="SUPFAM" id="SSF53756">
    <property type="entry name" value="UDP-Glycosyltransferase/glycogen phosphorylase"/>
    <property type="match status" value="1"/>
</dbReference>
<protein>
    <submittedName>
        <fullName evidence="5">Glycosyltransferase involved in cell wall bisynthesis</fullName>
    </submittedName>
</protein>
<keyword evidence="1" id="KW-0328">Glycosyltransferase</keyword>
<dbReference type="EMBL" id="FOUY01000028">
    <property type="protein sequence ID" value="SFO05248.1"/>
    <property type="molecule type" value="Genomic_DNA"/>
</dbReference>